<keyword evidence="5" id="KW-0547">Nucleotide-binding</keyword>
<dbReference type="Pfam" id="PF02518">
    <property type="entry name" value="HATPase_c"/>
    <property type="match status" value="1"/>
</dbReference>
<dbReference type="PANTHER" id="PTHR43711:SF26">
    <property type="entry name" value="SENSOR HISTIDINE KINASE RCSC"/>
    <property type="match status" value="1"/>
</dbReference>
<dbReference type="PRINTS" id="PR00344">
    <property type="entry name" value="BCTRLSENSOR"/>
</dbReference>
<keyword evidence="9" id="KW-0472">Membrane</keyword>
<protein>
    <recommendedName>
        <fullName evidence="2">histidine kinase</fullName>
        <ecNumber evidence="2">2.7.13.3</ecNumber>
    </recommendedName>
</protein>
<dbReference type="EMBL" id="LRDH01000099">
    <property type="protein sequence ID" value="PPV15468.1"/>
    <property type="molecule type" value="Genomic_DNA"/>
</dbReference>
<keyword evidence="9" id="KW-1133">Transmembrane helix</keyword>
<dbReference type="InterPro" id="IPR036097">
    <property type="entry name" value="HisK_dim/P_sf"/>
</dbReference>
<comment type="caution">
    <text evidence="11">The sequence shown here is derived from an EMBL/GenBank/DDBJ whole genome shotgun (WGS) entry which is preliminary data.</text>
</comment>
<dbReference type="Gene3D" id="3.30.565.10">
    <property type="entry name" value="Histidine kinase-like ATPase, C-terminal domain"/>
    <property type="match status" value="1"/>
</dbReference>
<dbReference type="InterPro" id="IPR005467">
    <property type="entry name" value="His_kinase_dom"/>
</dbReference>
<evidence type="ECO:0000256" key="4">
    <source>
        <dbReference type="ARBA" id="ARBA00022679"/>
    </source>
</evidence>
<keyword evidence="3" id="KW-0597">Phosphoprotein</keyword>
<keyword evidence="8" id="KW-0902">Two-component regulatory system</keyword>
<dbReference type="InterPro" id="IPR003661">
    <property type="entry name" value="HisK_dim/P_dom"/>
</dbReference>
<keyword evidence="9" id="KW-0812">Transmembrane</keyword>
<dbReference type="GO" id="GO:0000155">
    <property type="term" value="F:phosphorelay sensor kinase activity"/>
    <property type="evidence" value="ECO:0007669"/>
    <property type="project" value="InterPro"/>
</dbReference>
<sequence>MNKFRVIVLTLVSIVSAFCLYSYNVYAYDKEQDKVNVLFISSFSLDFITFNDQLEGIKSGLNYNCDINVEYMDSKILNSYEAETHFYNLIKYKLETYGDIGLVISGDDDATEFCIKYRDDLFKKIPISFLGVQQFERSNRALKCDFMSGVSEVESIRENIELIKKLNPNVKTINFLDSYGIKRYEEITTEYKDEYNFNWIITKDKTSEEVRNILSGLDKNNAVIQLYVTNFFDNNFHSIDEINKFINESCKNAPMYNILFYDVGNGSIGGKVINHFNQGEEAGKIAIELLNGQDKNSIYIGDDSANEYVFDYKALKKFGIRKSELPFGSKIINDPIELIEEYKKIIIGNGIFVIGLLIIIFILVVHIRYKRTYEKEILKAKNAAEDMNKTKAHFIANISHELRTPINVIMSAIQLIKINYINEVDNNKVINNFNIINDNCKRLLRLINNIIDIQKSDLEEDLKFDNVNVVELIEELVMSVIPYAKSKNLSLIFDTTEEELIMPLDIDKFERIILNLLSNAIKFSKEYGEIRVNLEFKDYFYIIITDDGIGIAMDNINNIFEEFVQLDNSLYRKNEGSGIGLSIVKSFVKLHNGTIFVDSKINVGSRFILKFPIKKNEPTSVECFNKDELSEKVKMELSDIYM</sequence>
<keyword evidence="7" id="KW-0067">ATP-binding</keyword>
<dbReference type="GO" id="GO:0005524">
    <property type="term" value="F:ATP binding"/>
    <property type="evidence" value="ECO:0007669"/>
    <property type="project" value="UniProtKB-KW"/>
</dbReference>
<evidence type="ECO:0000256" key="1">
    <source>
        <dbReference type="ARBA" id="ARBA00000085"/>
    </source>
</evidence>
<organism evidence="11 12">
    <name type="scientific">Clostridium butyricum</name>
    <dbReference type="NCBI Taxonomy" id="1492"/>
    <lineage>
        <taxon>Bacteria</taxon>
        <taxon>Bacillati</taxon>
        <taxon>Bacillota</taxon>
        <taxon>Clostridia</taxon>
        <taxon>Eubacteriales</taxon>
        <taxon>Clostridiaceae</taxon>
        <taxon>Clostridium</taxon>
    </lineage>
</organism>
<evidence type="ECO:0000256" key="8">
    <source>
        <dbReference type="ARBA" id="ARBA00023012"/>
    </source>
</evidence>
<evidence type="ECO:0000256" key="3">
    <source>
        <dbReference type="ARBA" id="ARBA00022553"/>
    </source>
</evidence>
<evidence type="ECO:0000256" key="7">
    <source>
        <dbReference type="ARBA" id="ARBA00022840"/>
    </source>
</evidence>
<dbReference type="EC" id="2.7.13.3" evidence="2"/>
<dbReference type="Pfam" id="PF04392">
    <property type="entry name" value="ABC_sub_bind"/>
    <property type="match status" value="1"/>
</dbReference>
<evidence type="ECO:0000313" key="11">
    <source>
        <dbReference type="EMBL" id="PPV15468.1"/>
    </source>
</evidence>
<feature type="domain" description="Histidine kinase" evidence="10">
    <location>
        <begin position="397"/>
        <end position="615"/>
    </location>
</feature>
<comment type="catalytic activity">
    <reaction evidence="1">
        <text>ATP + protein L-histidine = ADP + protein N-phospho-L-histidine.</text>
        <dbReference type="EC" id="2.7.13.3"/>
    </reaction>
</comment>
<keyword evidence="6 11" id="KW-0418">Kinase</keyword>
<dbReference type="Gene3D" id="1.10.287.130">
    <property type="match status" value="1"/>
</dbReference>
<dbReference type="RefSeq" id="WP_043662706.1">
    <property type="nucleotide sequence ID" value="NZ_JBNONY010000001.1"/>
</dbReference>
<keyword evidence="4" id="KW-0808">Transferase</keyword>
<dbReference type="SMART" id="SM00387">
    <property type="entry name" value="HATPase_c"/>
    <property type="match status" value="1"/>
</dbReference>
<evidence type="ECO:0000313" key="12">
    <source>
        <dbReference type="Proteomes" id="UP000238081"/>
    </source>
</evidence>
<dbReference type="AlphaFoldDB" id="A0A2S7FBL9"/>
<name>A0A2S7FBL9_CLOBU</name>
<gene>
    <name evidence="11" type="ORF">AWN73_11885</name>
</gene>
<evidence type="ECO:0000256" key="6">
    <source>
        <dbReference type="ARBA" id="ARBA00022777"/>
    </source>
</evidence>
<dbReference type="Pfam" id="PF00512">
    <property type="entry name" value="HisKA"/>
    <property type="match status" value="1"/>
</dbReference>
<evidence type="ECO:0000256" key="2">
    <source>
        <dbReference type="ARBA" id="ARBA00012438"/>
    </source>
</evidence>
<dbReference type="InterPro" id="IPR007487">
    <property type="entry name" value="ABC_transpt-TYRBP-like"/>
</dbReference>
<evidence type="ECO:0000259" key="10">
    <source>
        <dbReference type="PROSITE" id="PS50109"/>
    </source>
</evidence>
<feature type="transmembrane region" description="Helical" evidence="9">
    <location>
        <begin position="345"/>
        <end position="365"/>
    </location>
</feature>
<proteinExistence type="predicted"/>
<dbReference type="PROSITE" id="PS50109">
    <property type="entry name" value="HIS_KIN"/>
    <property type="match status" value="1"/>
</dbReference>
<dbReference type="PANTHER" id="PTHR43711">
    <property type="entry name" value="TWO-COMPONENT HISTIDINE KINASE"/>
    <property type="match status" value="1"/>
</dbReference>
<reference evidence="11 12" key="1">
    <citation type="submission" date="2016-01" db="EMBL/GenBank/DDBJ databases">
        <title>Characterization of the Clostridium difficile lineages that are prevalent in Hong Kong and China.</title>
        <authorList>
            <person name="Kwok J.S.-L."/>
            <person name="Lam W.-Y."/>
            <person name="Ip M."/>
            <person name="Chan T.-F."/>
            <person name="Hawkey P.M."/>
            <person name="Tsui S.K.-W."/>
        </authorList>
    </citation>
    <scope>NUCLEOTIDE SEQUENCE [LARGE SCALE GENOMIC DNA]</scope>
    <source>
        <strain evidence="11 12">300064</strain>
    </source>
</reference>
<dbReference type="SUPFAM" id="SSF55874">
    <property type="entry name" value="ATPase domain of HSP90 chaperone/DNA topoisomerase II/histidine kinase"/>
    <property type="match status" value="1"/>
</dbReference>
<dbReference type="InterPro" id="IPR004358">
    <property type="entry name" value="Sig_transdc_His_kin-like_C"/>
</dbReference>
<evidence type="ECO:0000256" key="9">
    <source>
        <dbReference type="SAM" id="Phobius"/>
    </source>
</evidence>
<dbReference type="InterPro" id="IPR036890">
    <property type="entry name" value="HATPase_C_sf"/>
</dbReference>
<dbReference type="CDD" id="cd00082">
    <property type="entry name" value="HisKA"/>
    <property type="match status" value="1"/>
</dbReference>
<dbReference type="SMART" id="SM00388">
    <property type="entry name" value="HisKA"/>
    <property type="match status" value="1"/>
</dbReference>
<dbReference type="InterPro" id="IPR050736">
    <property type="entry name" value="Sensor_HK_Regulatory"/>
</dbReference>
<evidence type="ECO:0000256" key="5">
    <source>
        <dbReference type="ARBA" id="ARBA00022741"/>
    </source>
</evidence>
<accession>A0A2S7FBL9</accession>
<dbReference type="FunFam" id="3.30.565.10:FF:000037">
    <property type="entry name" value="Hybrid sensor histidine kinase/response regulator"/>
    <property type="match status" value="1"/>
</dbReference>
<dbReference type="Proteomes" id="UP000238081">
    <property type="component" value="Unassembled WGS sequence"/>
</dbReference>
<dbReference type="SUPFAM" id="SSF47384">
    <property type="entry name" value="Homodimeric domain of signal transducing histidine kinase"/>
    <property type="match status" value="1"/>
</dbReference>
<dbReference type="InterPro" id="IPR003594">
    <property type="entry name" value="HATPase_dom"/>
</dbReference>